<keyword evidence="5 6" id="KW-0472">Membrane</keyword>
<dbReference type="Proteomes" id="UP000002012">
    <property type="component" value="Chromosome"/>
</dbReference>
<evidence type="ECO:0000313" key="8">
    <source>
        <dbReference type="EMBL" id="ADD67325.1"/>
    </source>
</evidence>
<accession>D4H414</accession>
<keyword evidence="3 6" id="KW-0812">Transmembrane</keyword>
<dbReference type="SUPFAM" id="SSF103481">
    <property type="entry name" value="Multidrug resistance efflux transporter EmrE"/>
    <property type="match status" value="2"/>
</dbReference>
<dbReference type="eggNOG" id="COG0697">
    <property type="taxonomic scope" value="Bacteria"/>
</dbReference>
<evidence type="ECO:0000313" key="9">
    <source>
        <dbReference type="Proteomes" id="UP000002012"/>
    </source>
</evidence>
<name>D4H414_DENA2</name>
<comment type="subcellular location">
    <subcellularLocation>
        <location evidence="1">Membrane</location>
        <topology evidence="1">Multi-pass membrane protein</topology>
    </subcellularLocation>
</comment>
<feature type="domain" description="EamA" evidence="7">
    <location>
        <begin position="3"/>
        <end position="138"/>
    </location>
</feature>
<dbReference type="PANTHER" id="PTHR32322:SF2">
    <property type="entry name" value="EAMA DOMAIN-CONTAINING PROTEIN"/>
    <property type="match status" value="1"/>
</dbReference>
<dbReference type="GO" id="GO:0016020">
    <property type="term" value="C:membrane"/>
    <property type="evidence" value="ECO:0007669"/>
    <property type="project" value="UniProtKB-SubCell"/>
</dbReference>
<dbReference type="InterPro" id="IPR050638">
    <property type="entry name" value="AA-Vitamin_Transporters"/>
</dbReference>
<feature type="domain" description="EamA" evidence="7">
    <location>
        <begin position="149"/>
        <end position="279"/>
    </location>
</feature>
<dbReference type="InParanoid" id="D4H414"/>
<feature type="transmembrane region" description="Helical" evidence="6">
    <location>
        <begin position="32"/>
        <end position="53"/>
    </location>
</feature>
<feature type="transmembrane region" description="Helical" evidence="6">
    <location>
        <begin position="238"/>
        <end position="257"/>
    </location>
</feature>
<dbReference type="Pfam" id="PF00892">
    <property type="entry name" value="EamA"/>
    <property type="match status" value="2"/>
</dbReference>
<reference evidence="8 9" key="1">
    <citation type="journal article" date="2010" name="Stand. Genomic Sci.">
        <title>Complete genome sequence of Denitrovibrio acetiphilus type strain (N2460).</title>
        <authorList>
            <person name="Kiss H."/>
            <person name="Lang E."/>
            <person name="Lapidus A."/>
            <person name="Copeland A."/>
            <person name="Nolan M."/>
            <person name="Glavina Del Rio T."/>
            <person name="Chen F."/>
            <person name="Lucas S."/>
            <person name="Tice H."/>
            <person name="Cheng J.F."/>
            <person name="Han C."/>
            <person name="Goodwin L."/>
            <person name="Pitluck S."/>
            <person name="Liolios K."/>
            <person name="Pati A."/>
            <person name="Ivanova N."/>
            <person name="Mavromatis K."/>
            <person name="Chen A."/>
            <person name="Palaniappan K."/>
            <person name="Land M."/>
            <person name="Hauser L."/>
            <person name="Chang Y.J."/>
            <person name="Jeffries C.D."/>
            <person name="Detter J.C."/>
            <person name="Brettin T."/>
            <person name="Spring S."/>
            <person name="Rohde M."/>
            <person name="Goker M."/>
            <person name="Woyke T."/>
            <person name="Bristow J."/>
            <person name="Eisen J.A."/>
            <person name="Markowitz V."/>
            <person name="Hugenholtz P."/>
            <person name="Kyrpides N.C."/>
            <person name="Klenk H.P."/>
        </authorList>
    </citation>
    <scope>NUCLEOTIDE SEQUENCE [LARGE SCALE GENOMIC DNA]</scope>
    <source>
        <strain evidence="9">DSM 12809 / NBRC 114555 / N2460</strain>
    </source>
</reference>
<dbReference type="AlphaFoldDB" id="D4H414"/>
<keyword evidence="4 6" id="KW-1133">Transmembrane helix</keyword>
<evidence type="ECO:0000256" key="5">
    <source>
        <dbReference type="ARBA" id="ARBA00023136"/>
    </source>
</evidence>
<dbReference type="OrthoDB" id="1894884at2"/>
<evidence type="ECO:0000259" key="7">
    <source>
        <dbReference type="Pfam" id="PF00892"/>
    </source>
</evidence>
<feature type="transmembrane region" description="Helical" evidence="6">
    <location>
        <begin position="98"/>
        <end position="115"/>
    </location>
</feature>
<dbReference type="RefSeq" id="WP_013009869.1">
    <property type="nucleotide sequence ID" value="NC_013943.1"/>
</dbReference>
<protein>
    <recommendedName>
        <fullName evidence="7">EamA domain-containing protein</fullName>
    </recommendedName>
</protein>
<dbReference type="HOGENOM" id="CLU_033863_9_3_0"/>
<dbReference type="PANTHER" id="PTHR32322">
    <property type="entry name" value="INNER MEMBRANE TRANSPORTER"/>
    <property type="match status" value="1"/>
</dbReference>
<dbReference type="PaxDb" id="522772-Dacet_0527"/>
<feature type="transmembrane region" description="Helical" evidence="6">
    <location>
        <begin position="263"/>
        <end position="282"/>
    </location>
</feature>
<evidence type="ECO:0000256" key="6">
    <source>
        <dbReference type="SAM" id="Phobius"/>
    </source>
</evidence>
<proteinExistence type="inferred from homology"/>
<feature type="transmembrane region" description="Helical" evidence="6">
    <location>
        <begin position="122"/>
        <end position="142"/>
    </location>
</feature>
<feature type="transmembrane region" description="Helical" evidence="6">
    <location>
        <begin position="148"/>
        <end position="168"/>
    </location>
</feature>
<feature type="transmembrane region" description="Helical" evidence="6">
    <location>
        <begin position="211"/>
        <end position="231"/>
    </location>
</feature>
<evidence type="ECO:0000256" key="3">
    <source>
        <dbReference type="ARBA" id="ARBA00022692"/>
    </source>
</evidence>
<evidence type="ECO:0000256" key="4">
    <source>
        <dbReference type="ARBA" id="ARBA00022989"/>
    </source>
</evidence>
<evidence type="ECO:0000256" key="2">
    <source>
        <dbReference type="ARBA" id="ARBA00007362"/>
    </source>
</evidence>
<feature type="transmembrane region" description="Helical" evidence="6">
    <location>
        <begin position="180"/>
        <end position="199"/>
    </location>
</feature>
<comment type="similarity">
    <text evidence="2">Belongs to the EamA transporter family.</text>
</comment>
<keyword evidence="9" id="KW-1185">Reference proteome</keyword>
<dbReference type="InterPro" id="IPR037185">
    <property type="entry name" value="EmrE-like"/>
</dbReference>
<evidence type="ECO:0000256" key="1">
    <source>
        <dbReference type="ARBA" id="ARBA00004141"/>
    </source>
</evidence>
<gene>
    <name evidence="8" type="ordered locus">Dacet_0527</name>
</gene>
<sequence length="292" mass="31350" precursor="true">MLKGILISLISACAYATLPILAKLGYEQGLTAVNMLTYRFCFGAGALAVLFLFIRRKALIPTPKLLLKCAGLGIGIYMIQSLFFFSALKYIPASTTSLLLYLYPLIVLILSTVFLKVKFRFASLISIILIMAGCCLVFYDAFTRHLNITGILLGLAAPITFGINLTLSQVVLKNERPASVALYMLMFTGAGYLVVNGGLDIASATSGQLMVGIALGVVPSAIAILTLYMAIDLIGATYVSVFSSIEPAVTLILAGILLGENIVVYQIYGVLLLMLGIVMPNVKLMKKQSKVI</sequence>
<dbReference type="EMBL" id="CP001968">
    <property type="protein sequence ID" value="ADD67325.1"/>
    <property type="molecule type" value="Genomic_DNA"/>
</dbReference>
<dbReference type="KEGG" id="dap:Dacet_0527"/>
<feature type="transmembrane region" description="Helical" evidence="6">
    <location>
        <begin position="65"/>
        <end position="86"/>
    </location>
</feature>
<organism evidence="8 9">
    <name type="scientific">Denitrovibrio acetiphilus (strain DSM 12809 / NBRC 114555 / N2460)</name>
    <dbReference type="NCBI Taxonomy" id="522772"/>
    <lineage>
        <taxon>Bacteria</taxon>
        <taxon>Pseudomonadati</taxon>
        <taxon>Deferribacterota</taxon>
        <taxon>Deferribacteres</taxon>
        <taxon>Deferribacterales</taxon>
        <taxon>Geovibrionaceae</taxon>
        <taxon>Denitrovibrio</taxon>
    </lineage>
</organism>
<dbReference type="InterPro" id="IPR000620">
    <property type="entry name" value="EamA_dom"/>
</dbReference>